<dbReference type="PANTHER" id="PTHR11699">
    <property type="entry name" value="ALDEHYDE DEHYDROGENASE-RELATED"/>
    <property type="match status" value="1"/>
</dbReference>
<sequence length="92" mass="10061">MGVDKLEFTGSTGTGQIVLELAARSNLKLVTLELGGKSPFVVMDDTDVDEAVELAHHEVFFNQGQCCCTGSRTFVHELVYDEFVEKSKAHAL</sequence>
<evidence type="ECO:0000313" key="6">
    <source>
        <dbReference type="EMBL" id="CAD6249634.1"/>
    </source>
</evidence>
<dbReference type="InterPro" id="IPR029510">
    <property type="entry name" value="Ald_DH_CS_GLU"/>
</dbReference>
<reference evidence="6" key="1">
    <citation type="submission" date="2020-10" db="EMBL/GenBank/DDBJ databases">
        <authorList>
            <person name="Han B."/>
            <person name="Lu T."/>
            <person name="Zhao Q."/>
            <person name="Huang X."/>
            <person name="Zhao Y."/>
        </authorList>
    </citation>
    <scope>NUCLEOTIDE SEQUENCE</scope>
</reference>
<comment type="similarity">
    <text evidence="1 4">Belongs to the aldehyde dehydrogenase family.</text>
</comment>
<dbReference type="InterPro" id="IPR016163">
    <property type="entry name" value="Ald_DH_C"/>
</dbReference>
<dbReference type="AlphaFoldDB" id="A0A811PUT0"/>
<evidence type="ECO:0000256" key="1">
    <source>
        <dbReference type="ARBA" id="ARBA00009986"/>
    </source>
</evidence>
<dbReference type="Gene3D" id="3.40.309.10">
    <property type="entry name" value="Aldehyde Dehydrogenase, Chain A, domain 2"/>
    <property type="match status" value="1"/>
</dbReference>
<dbReference type="GO" id="GO:0016620">
    <property type="term" value="F:oxidoreductase activity, acting on the aldehyde or oxo group of donors, NAD or NADP as acceptor"/>
    <property type="evidence" value="ECO:0007669"/>
    <property type="project" value="InterPro"/>
</dbReference>
<feature type="domain" description="Aldehyde dehydrogenase" evidence="5">
    <location>
        <begin position="2"/>
        <end position="91"/>
    </location>
</feature>
<dbReference type="OrthoDB" id="671956at2759"/>
<gene>
    <name evidence="6" type="ORF">NCGR_LOCUS33449</name>
</gene>
<evidence type="ECO:0000313" key="7">
    <source>
        <dbReference type="Proteomes" id="UP000604825"/>
    </source>
</evidence>
<keyword evidence="2 4" id="KW-0560">Oxidoreductase</keyword>
<dbReference type="Gene3D" id="3.40.605.10">
    <property type="entry name" value="Aldehyde Dehydrogenase, Chain A, domain 1"/>
    <property type="match status" value="1"/>
</dbReference>
<keyword evidence="7" id="KW-1185">Reference proteome</keyword>
<organism evidence="6 7">
    <name type="scientific">Miscanthus lutarioriparius</name>
    <dbReference type="NCBI Taxonomy" id="422564"/>
    <lineage>
        <taxon>Eukaryota</taxon>
        <taxon>Viridiplantae</taxon>
        <taxon>Streptophyta</taxon>
        <taxon>Embryophyta</taxon>
        <taxon>Tracheophyta</taxon>
        <taxon>Spermatophyta</taxon>
        <taxon>Magnoliopsida</taxon>
        <taxon>Liliopsida</taxon>
        <taxon>Poales</taxon>
        <taxon>Poaceae</taxon>
        <taxon>PACMAD clade</taxon>
        <taxon>Panicoideae</taxon>
        <taxon>Andropogonodae</taxon>
        <taxon>Andropogoneae</taxon>
        <taxon>Saccharinae</taxon>
        <taxon>Miscanthus</taxon>
    </lineage>
</organism>
<evidence type="ECO:0000259" key="5">
    <source>
        <dbReference type="Pfam" id="PF00171"/>
    </source>
</evidence>
<evidence type="ECO:0000256" key="4">
    <source>
        <dbReference type="RuleBase" id="RU003345"/>
    </source>
</evidence>
<dbReference type="Pfam" id="PF00171">
    <property type="entry name" value="Aldedh"/>
    <property type="match status" value="1"/>
</dbReference>
<evidence type="ECO:0000256" key="2">
    <source>
        <dbReference type="ARBA" id="ARBA00023002"/>
    </source>
</evidence>
<evidence type="ECO:0000256" key="3">
    <source>
        <dbReference type="PROSITE-ProRule" id="PRU10007"/>
    </source>
</evidence>
<comment type="caution">
    <text evidence="6">The sequence shown here is derived from an EMBL/GenBank/DDBJ whole genome shotgun (WGS) entry which is preliminary data.</text>
</comment>
<dbReference type="SUPFAM" id="SSF53720">
    <property type="entry name" value="ALDH-like"/>
    <property type="match status" value="1"/>
</dbReference>
<feature type="active site" evidence="3">
    <location>
        <position position="33"/>
    </location>
</feature>
<dbReference type="InterPro" id="IPR015590">
    <property type="entry name" value="Aldehyde_DH_dom"/>
</dbReference>
<dbReference type="EMBL" id="CAJGYO010000008">
    <property type="protein sequence ID" value="CAD6249634.1"/>
    <property type="molecule type" value="Genomic_DNA"/>
</dbReference>
<name>A0A811PUT0_9POAL</name>
<proteinExistence type="inferred from homology"/>
<dbReference type="InterPro" id="IPR016162">
    <property type="entry name" value="Ald_DH_N"/>
</dbReference>
<accession>A0A811PUT0</accession>
<dbReference type="Proteomes" id="UP000604825">
    <property type="component" value="Unassembled WGS sequence"/>
</dbReference>
<protein>
    <recommendedName>
        <fullName evidence="5">Aldehyde dehydrogenase domain-containing protein</fullName>
    </recommendedName>
</protein>
<dbReference type="InterPro" id="IPR016161">
    <property type="entry name" value="Ald_DH/histidinol_DH"/>
</dbReference>
<dbReference type="PROSITE" id="PS00687">
    <property type="entry name" value="ALDEHYDE_DEHYDR_GLU"/>
    <property type="match status" value="1"/>
</dbReference>